<comment type="cofactor">
    <cofactor evidence="1">
        <name>K(+)</name>
        <dbReference type="ChEBI" id="CHEBI:29103"/>
    </cofactor>
</comment>
<dbReference type="SUPFAM" id="SSF50800">
    <property type="entry name" value="PK beta-barrel domain-like"/>
    <property type="match status" value="1"/>
</dbReference>
<gene>
    <name evidence="16" type="primary">pyk</name>
    <name evidence="16" type="ORF">STURON_00918</name>
</gene>
<keyword evidence="8 14" id="KW-0418">Kinase</keyword>
<dbReference type="PRINTS" id="PR01050">
    <property type="entry name" value="PYRUVTKNASE"/>
</dbReference>
<evidence type="ECO:0000256" key="12">
    <source>
        <dbReference type="ARBA" id="ARBA00023317"/>
    </source>
</evidence>
<evidence type="ECO:0000313" key="17">
    <source>
        <dbReference type="Proteomes" id="UP000067243"/>
    </source>
</evidence>
<keyword evidence="11 14" id="KW-0324">Glycolysis</keyword>
<evidence type="ECO:0000256" key="1">
    <source>
        <dbReference type="ARBA" id="ARBA00001958"/>
    </source>
</evidence>
<dbReference type="GO" id="GO:0000287">
    <property type="term" value="F:magnesium ion binding"/>
    <property type="evidence" value="ECO:0007669"/>
    <property type="project" value="UniProtKB-UniRule"/>
</dbReference>
<dbReference type="Gene3D" id="2.40.33.10">
    <property type="entry name" value="PK beta-barrel domain-like"/>
    <property type="match status" value="1"/>
</dbReference>
<name>A0A0K1P7K0_9MOLU</name>
<proteinExistence type="inferred from homology"/>
<dbReference type="Pfam" id="PF00224">
    <property type="entry name" value="PK"/>
    <property type="match status" value="1"/>
</dbReference>
<keyword evidence="17" id="KW-1185">Reference proteome</keyword>
<dbReference type="EC" id="2.7.1.40" evidence="4 13"/>
<evidence type="ECO:0000256" key="7">
    <source>
        <dbReference type="ARBA" id="ARBA00022741"/>
    </source>
</evidence>
<dbReference type="InterPro" id="IPR036918">
    <property type="entry name" value="Pyrv_Knase_C_sf"/>
</dbReference>
<dbReference type="InterPro" id="IPR040442">
    <property type="entry name" value="Pyrv_kinase-like_dom_sf"/>
</dbReference>
<dbReference type="AlphaFoldDB" id="A0A0K1P7K0"/>
<dbReference type="NCBIfam" id="TIGR01064">
    <property type="entry name" value="pyruv_kin"/>
    <property type="match status" value="1"/>
</dbReference>
<dbReference type="FunFam" id="2.40.33.10:FF:000001">
    <property type="entry name" value="Pyruvate kinase"/>
    <property type="match status" value="1"/>
</dbReference>
<dbReference type="PATRIC" id="fig|216946.3.peg.948"/>
<dbReference type="SUPFAM" id="SSF51621">
    <property type="entry name" value="Phosphoenolpyruvate/pyruvate domain"/>
    <property type="match status" value="1"/>
</dbReference>
<dbReference type="NCBIfam" id="NF004491">
    <property type="entry name" value="PRK05826.1"/>
    <property type="match status" value="1"/>
</dbReference>
<keyword evidence="5 14" id="KW-0808">Transferase</keyword>
<dbReference type="InterPro" id="IPR011037">
    <property type="entry name" value="Pyrv_Knase-like_insert_dom_sf"/>
</dbReference>
<evidence type="ECO:0000256" key="9">
    <source>
        <dbReference type="ARBA" id="ARBA00022840"/>
    </source>
</evidence>
<evidence type="ECO:0000256" key="11">
    <source>
        <dbReference type="ARBA" id="ARBA00023152"/>
    </source>
</evidence>
<dbReference type="InterPro" id="IPR015813">
    <property type="entry name" value="Pyrv/PenolPyrv_kinase-like_dom"/>
</dbReference>
<sequence>MKGLRIMNTIEFYEPNKIEKKIKRTKIITTIGPSTNGKDEIRKLYESGMNVVRLNFSHGKYEEHEQKIKACLELREELGKPISILLDTKGPEIRVGKMIDGSQEIKAGSDVRIYTSSKEYQERECKGTEMTVSYDMSLDLKPGDTVLVDDGKLTLNVLNVESGIVLCRAFNTHVVKTNKRINLPGVDFSLPFLSEKDIADIKFGIDKGIDYIAASFVNSADNVNQIREILKEKKATHIQIISKIESKIGIFNIDSIVEASDGIMIARGDLGLEIPYYEVPYWEKQIIRKCRKAGKIAIVATQMLESMTDNPQPTRAEVTDVYYATELGADATMLSGESATGIYPFITTQTMATINKRAELSYYGKIYYDRALEIARSTSSGKRAEIADELANITRNGKYEFAVILSRTGELLKTISKFRPNVTILGVCQEENLWNAFGAWHSIFMNKVDDIDKCWTNQEEINEIARFWGVKKGEEFLVVRSEEIKVCKL</sequence>
<dbReference type="Gene3D" id="3.20.20.60">
    <property type="entry name" value="Phosphoenolpyruvate-binding domains"/>
    <property type="match status" value="1"/>
</dbReference>
<comment type="pathway">
    <text evidence="2 14">Carbohydrate degradation; glycolysis; pyruvate from D-glyceraldehyde 3-phosphate: step 5/5.</text>
</comment>
<dbReference type="InterPro" id="IPR001697">
    <property type="entry name" value="Pyr_Knase"/>
</dbReference>
<evidence type="ECO:0000256" key="10">
    <source>
        <dbReference type="ARBA" id="ARBA00022842"/>
    </source>
</evidence>
<protein>
    <recommendedName>
        <fullName evidence="4 13">Pyruvate kinase</fullName>
        <ecNumber evidence="4 13">2.7.1.40</ecNumber>
    </recommendedName>
</protein>
<keyword evidence="10 14" id="KW-0460">Magnesium</keyword>
<dbReference type="GO" id="GO:0004743">
    <property type="term" value="F:pyruvate kinase activity"/>
    <property type="evidence" value="ECO:0007669"/>
    <property type="project" value="UniProtKB-UniRule"/>
</dbReference>
<evidence type="ECO:0000256" key="6">
    <source>
        <dbReference type="ARBA" id="ARBA00022723"/>
    </source>
</evidence>
<dbReference type="UniPathway" id="UPA00109">
    <property type="reaction ID" value="UER00188"/>
</dbReference>
<evidence type="ECO:0000256" key="3">
    <source>
        <dbReference type="ARBA" id="ARBA00008663"/>
    </source>
</evidence>
<feature type="domain" description="Pyruvate kinase barrel" evidence="15">
    <location>
        <begin position="23"/>
        <end position="345"/>
    </location>
</feature>
<reference evidence="16 17" key="1">
    <citation type="journal article" date="2015" name="Genome Announc.">
        <title>Complete Genome Sequence of Spiroplasma turonicum Strain Tab4cT, a Parasite of a Horse Fly, Haematopota sp. (Diptera: Tabanidae).</title>
        <authorList>
            <person name="Davis R.E."/>
            <person name="Shao J."/>
            <person name="Zhao Y."/>
            <person name="Gasparich G.E."/>
            <person name="Gaynor B.J."/>
            <person name="Donofrio N."/>
        </authorList>
    </citation>
    <scope>NUCLEOTIDE SEQUENCE [LARGE SCALE GENOMIC DNA]</scope>
    <source>
        <strain evidence="16 17">Tab4c</strain>
    </source>
</reference>
<dbReference type="GO" id="GO:0016301">
    <property type="term" value="F:kinase activity"/>
    <property type="evidence" value="ECO:0007669"/>
    <property type="project" value="UniProtKB-KW"/>
</dbReference>
<dbReference type="GO" id="GO:0005524">
    <property type="term" value="F:ATP binding"/>
    <property type="evidence" value="ECO:0007669"/>
    <property type="project" value="UniProtKB-KW"/>
</dbReference>
<dbReference type="PANTHER" id="PTHR11817">
    <property type="entry name" value="PYRUVATE KINASE"/>
    <property type="match status" value="1"/>
</dbReference>
<evidence type="ECO:0000256" key="14">
    <source>
        <dbReference type="RuleBase" id="RU000504"/>
    </source>
</evidence>
<dbReference type="InterPro" id="IPR015806">
    <property type="entry name" value="Pyrv_Knase_insert_dom_sf"/>
</dbReference>
<evidence type="ECO:0000256" key="5">
    <source>
        <dbReference type="ARBA" id="ARBA00022679"/>
    </source>
</evidence>
<evidence type="ECO:0000256" key="8">
    <source>
        <dbReference type="ARBA" id="ARBA00022777"/>
    </source>
</evidence>
<dbReference type="GO" id="GO:0030955">
    <property type="term" value="F:potassium ion binding"/>
    <property type="evidence" value="ECO:0007669"/>
    <property type="project" value="UniProtKB-UniRule"/>
</dbReference>
<keyword evidence="9" id="KW-0067">ATP-binding</keyword>
<evidence type="ECO:0000256" key="4">
    <source>
        <dbReference type="ARBA" id="ARBA00012142"/>
    </source>
</evidence>
<dbReference type="Proteomes" id="UP000067243">
    <property type="component" value="Chromosome"/>
</dbReference>
<evidence type="ECO:0000313" key="16">
    <source>
        <dbReference type="EMBL" id="AKU80164.1"/>
    </source>
</evidence>
<keyword evidence="6" id="KW-0479">Metal-binding</keyword>
<dbReference type="SUPFAM" id="SSF52935">
    <property type="entry name" value="PK C-terminal domain-like"/>
    <property type="match status" value="1"/>
</dbReference>
<organism evidence="16 17">
    <name type="scientific">Spiroplasma turonicum</name>
    <dbReference type="NCBI Taxonomy" id="216946"/>
    <lineage>
        <taxon>Bacteria</taxon>
        <taxon>Bacillati</taxon>
        <taxon>Mycoplasmatota</taxon>
        <taxon>Mollicutes</taxon>
        <taxon>Entomoplasmatales</taxon>
        <taxon>Spiroplasmataceae</taxon>
        <taxon>Spiroplasma</taxon>
    </lineage>
</organism>
<dbReference type="InterPro" id="IPR015793">
    <property type="entry name" value="Pyrv_Knase_brl"/>
</dbReference>
<dbReference type="Gene3D" id="3.40.1380.20">
    <property type="entry name" value="Pyruvate kinase, C-terminal domain"/>
    <property type="match status" value="1"/>
</dbReference>
<accession>A0A0K1P7K0</accession>
<evidence type="ECO:0000256" key="2">
    <source>
        <dbReference type="ARBA" id="ARBA00004997"/>
    </source>
</evidence>
<keyword evidence="12 16" id="KW-0670">Pyruvate</keyword>
<dbReference type="STRING" id="216946.STURO_v1c09130"/>
<comment type="catalytic activity">
    <reaction evidence="14">
        <text>pyruvate + ATP = phosphoenolpyruvate + ADP + H(+)</text>
        <dbReference type="Rhea" id="RHEA:18157"/>
        <dbReference type="ChEBI" id="CHEBI:15361"/>
        <dbReference type="ChEBI" id="CHEBI:15378"/>
        <dbReference type="ChEBI" id="CHEBI:30616"/>
        <dbReference type="ChEBI" id="CHEBI:58702"/>
        <dbReference type="ChEBI" id="CHEBI:456216"/>
        <dbReference type="EC" id="2.7.1.40"/>
    </reaction>
</comment>
<keyword evidence="7" id="KW-0547">Nucleotide-binding</keyword>
<evidence type="ECO:0000256" key="13">
    <source>
        <dbReference type="NCBIfam" id="TIGR01064"/>
    </source>
</evidence>
<comment type="similarity">
    <text evidence="3 14">Belongs to the pyruvate kinase family.</text>
</comment>
<dbReference type="EMBL" id="CP012328">
    <property type="protein sequence ID" value="AKU80164.1"/>
    <property type="molecule type" value="Genomic_DNA"/>
</dbReference>
<evidence type="ECO:0000259" key="15">
    <source>
        <dbReference type="Pfam" id="PF00224"/>
    </source>
</evidence>
<dbReference type="KEGG" id="stur:STURON_00918"/>